<evidence type="ECO:0000313" key="2">
    <source>
        <dbReference type="Proteomes" id="UP000824881"/>
    </source>
</evidence>
<organism evidence="1 2">
    <name type="scientific">Pleurotus cornucopiae</name>
    <name type="common">Cornucopia mushroom</name>
    <dbReference type="NCBI Taxonomy" id="5321"/>
    <lineage>
        <taxon>Eukaryota</taxon>
        <taxon>Fungi</taxon>
        <taxon>Dikarya</taxon>
        <taxon>Basidiomycota</taxon>
        <taxon>Agaricomycotina</taxon>
        <taxon>Agaricomycetes</taxon>
        <taxon>Agaricomycetidae</taxon>
        <taxon>Agaricales</taxon>
        <taxon>Pleurotineae</taxon>
        <taxon>Pleurotaceae</taxon>
        <taxon>Pleurotus</taxon>
    </lineage>
</organism>
<sequence>MTPMIRLPIEIIAEIIAAVVDGTEFTSEDPDFYPGRDEHHPLAAASLVSRTWSTICRPHIFRIISISTRTMDDRLWFLHFEAPHLSEFIHVVHLQCDYDPDTTLAWYPECLGRLKNLRVLHLDSWMSTLLLEPGPLSAGISSMLAAPCLRKLALRGCDLSEDASDLRAMLPVTLKELVLEGISATSDIEGKTTSTPRLEALRSLKLQEIYHPMFRLKNFIECPNLDRLSAHWYSGQPWDLPPWVPSSLSELVLCGMSLSSSVSDCNIPDFGTAIQPSVVEINQSGDTSYLELFMWIKDCIRNLPFPTSIRTLTLDIENIKLDCDDHPEDISPSLSEYGMLSHFLLQLYEEGGLKGIILNITASVGSSDPKSLCVDEAQELAKLKIGFAPLLKENILDVDFIMSSWAEGGTTWHSSIQRVKHASHS</sequence>
<dbReference type="EMBL" id="WQMT02000009">
    <property type="protein sequence ID" value="KAG9219620.1"/>
    <property type="molecule type" value="Genomic_DNA"/>
</dbReference>
<accession>A0ACB7INF6</accession>
<protein>
    <submittedName>
        <fullName evidence="1">Uncharacterized protein</fullName>
    </submittedName>
</protein>
<evidence type="ECO:0000313" key="1">
    <source>
        <dbReference type="EMBL" id="KAG9219620.1"/>
    </source>
</evidence>
<comment type="caution">
    <text evidence="1">The sequence shown here is derived from an EMBL/GenBank/DDBJ whole genome shotgun (WGS) entry which is preliminary data.</text>
</comment>
<dbReference type="Proteomes" id="UP000824881">
    <property type="component" value="Unassembled WGS sequence"/>
</dbReference>
<keyword evidence="2" id="KW-1185">Reference proteome</keyword>
<gene>
    <name evidence="1" type="ORF">CCMSSC00406_0006058</name>
</gene>
<proteinExistence type="predicted"/>
<name>A0ACB7INF6_PLECO</name>
<reference evidence="1 2" key="1">
    <citation type="journal article" date="2021" name="Appl. Environ. Microbiol.">
        <title>Genetic linkage and physical mapping for an oyster mushroom Pleurotus cornucopiae and QTL analysis for the trait cap color.</title>
        <authorList>
            <person name="Zhang Y."/>
            <person name="Gao W."/>
            <person name="Sonnenberg A."/>
            <person name="Chen Q."/>
            <person name="Zhang J."/>
            <person name="Huang C."/>
        </authorList>
    </citation>
    <scope>NUCLEOTIDE SEQUENCE [LARGE SCALE GENOMIC DNA]</scope>
    <source>
        <strain evidence="1">CCMSSC00406</strain>
    </source>
</reference>